<dbReference type="AlphaFoldDB" id="A0A9D2NLL9"/>
<dbReference type="EMBL" id="DWWS01000074">
    <property type="protein sequence ID" value="HJC25954.1"/>
    <property type="molecule type" value="Genomic_DNA"/>
</dbReference>
<dbReference type="Pfam" id="PF01554">
    <property type="entry name" value="MatE"/>
    <property type="match status" value="2"/>
</dbReference>
<feature type="transmembrane region" description="Helical" evidence="10">
    <location>
        <begin position="46"/>
        <end position="66"/>
    </location>
</feature>
<dbReference type="PANTHER" id="PTHR43823:SF3">
    <property type="entry name" value="MULTIDRUG EXPORT PROTEIN MEPA"/>
    <property type="match status" value="1"/>
</dbReference>
<feature type="transmembrane region" description="Helical" evidence="10">
    <location>
        <begin position="186"/>
        <end position="209"/>
    </location>
</feature>
<keyword evidence="7 10" id="KW-1133">Transmembrane helix</keyword>
<sequence>MKYKDCFRDFSRYASLNVLGMIGLSCYILADTFFVSKALGADGLTALNLAIPVYSFINGSGLMIGMGGGTRYSILKGQKNEAAARQAFAASVVLTVLIAGFFFLLGLFASGPLIRLLGADAAVYEMGKTYLQILLLFSPMFMMNNLLLCFVRNDGAPQRSMAAMIGGSLSNVVLDYVFMFPLGMGIFGAVLATGFAPIISMLILSPFLLQRRKGMRPEGQNGGRAGAPLRMARSLRKIPKGQFGYILSAGLPSLITEVSSGVVIIVFNFLILHLKGNTGVAAYGVIANLSLVVIAIYTGIAQGIQPLMSSAYGTGESGQVKIYLRYALISTLLLSAGIYACVFFGAAGIAAVFNSEKNAQLQSIAETGLRIYFTGCAFAGFNIILSVFFTSTENALPAQVISLLRGFFIILPAAFLLSALFGMTGVWCAFPLTELLVSAAAAGLYLRQGKGRKSA</sequence>
<feature type="transmembrane region" description="Helical" evidence="10">
    <location>
        <begin position="429"/>
        <end position="446"/>
    </location>
</feature>
<evidence type="ECO:0000256" key="10">
    <source>
        <dbReference type="SAM" id="Phobius"/>
    </source>
</evidence>
<evidence type="ECO:0000313" key="11">
    <source>
        <dbReference type="EMBL" id="HJC25954.1"/>
    </source>
</evidence>
<evidence type="ECO:0000256" key="6">
    <source>
        <dbReference type="ARBA" id="ARBA00022692"/>
    </source>
</evidence>
<feature type="transmembrane region" description="Helical" evidence="10">
    <location>
        <begin position="371"/>
        <end position="391"/>
    </location>
</feature>
<dbReference type="PIRSF" id="PIRSF006603">
    <property type="entry name" value="DinF"/>
    <property type="match status" value="1"/>
</dbReference>
<keyword evidence="8 10" id="KW-0472">Membrane</keyword>
<organism evidence="11 12">
    <name type="scientific">Candidatus Eisenbergiella merdavium</name>
    <dbReference type="NCBI Taxonomy" id="2838551"/>
    <lineage>
        <taxon>Bacteria</taxon>
        <taxon>Bacillati</taxon>
        <taxon>Bacillota</taxon>
        <taxon>Clostridia</taxon>
        <taxon>Lachnospirales</taxon>
        <taxon>Lachnospiraceae</taxon>
        <taxon>Eisenbergiella</taxon>
    </lineage>
</organism>
<feature type="transmembrane region" description="Helical" evidence="10">
    <location>
        <begin position="129"/>
        <end position="150"/>
    </location>
</feature>
<accession>A0A9D2NLL9</accession>
<keyword evidence="4" id="KW-0813">Transport</keyword>
<name>A0A9D2NLL9_9FIRM</name>
<reference evidence="11" key="2">
    <citation type="submission" date="2021-04" db="EMBL/GenBank/DDBJ databases">
        <authorList>
            <person name="Gilroy R."/>
        </authorList>
    </citation>
    <scope>NUCLEOTIDE SEQUENCE</scope>
    <source>
        <strain evidence="11">USAMLcec2-132</strain>
    </source>
</reference>
<feature type="transmembrane region" description="Helical" evidence="10">
    <location>
        <begin position="243"/>
        <end position="274"/>
    </location>
</feature>
<dbReference type="GO" id="GO:0015297">
    <property type="term" value="F:antiporter activity"/>
    <property type="evidence" value="ECO:0007669"/>
    <property type="project" value="InterPro"/>
</dbReference>
<comment type="similarity">
    <text evidence="2">Belongs to the multi antimicrobial extrusion (MATE) (TC 2.A.66.1) family. MepA subfamily.</text>
</comment>
<feature type="transmembrane region" description="Helical" evidence="10">
    <location>
        <begin position="87"/>
        <end position="109"/>
    </location>
</feature>
<feature type="transmembrane region" description="Helical" evidence="10">
    <location>
        <begin position="162"/>
        <end position="180"/>
    </location>
</feature>
<dbReference type="InterPro" id="IPR048279">
    <property type="entry name" value="MdtK-like"/>
</dbReference>
<feature type="transmembrane region" description="Helical" evidence="10">
    <location>
        <begin position="280"/>
        <end position="301"/>
    </location>
</feature>
<feature type="transmembrane region" description="Helical" evidence="10">
    <location>
        <begin position="322"/>
        <end position="351"/>
    </location>
</feature>
<dbReference type="GO" id="GO:0005886">
    <property type="term" value="C:plasma membrane"/>
    <property type="evidence" value="ECO:0007669"/>
    <property type="project" value="UniProtKB-SubCell"/>
</dbReference>
<feature type="transmembrane region" description="Helical" evidence="10">
    <location>
        <begin position="403"/>
        <end position="423"/>
    </location>
</feature>
<feature type="transmembrane region" description="Helical" evidence="10">
    <location>
        <begin position="12"/>
        <end position="34"/>
    </location>
</feature>
<evidence type="ECO:0000256" key="5">
    <source>
        <dbReference type="ARBA" id="ARBA00022475"/>
    </source>
</evidence>
<evidence type="ECO:0000256" key="9">
    <source>
        <dbReference type="ARBA" id="ARBA00023251"/>
    </source>
</evidence>
<dbReference type="InterPro" id="IPR045070">
    <property type="entry name" value="MATE_MepA-like"/>
</dbReference>
<reference evidence="11" key="1">
    <citation type="journal article" date="2021" name="PeerJ">
        <title>Extensive microbial diversity within the chicken gut microbiome revealed by metagenomics and culture.</title>
        <authorList>
            <person name="Gilroy R."/>
            <person name="Ravi A."/>
            <person name="Getino M."/>
            <person name="Pursley I."/>
            <person name="Horton D.L."/>
            <person name="Alikhan N.F."/>
            <person name="Baker D."/>
            <person name="Gharbi K."/>
            <person name="Hall N."/>
            <person name="Watson M."/>
            <person name="Adriaenssens E.M."/>
            <person name="Foster-Nyarko E."/>
            <person name="Jarju S."/>
            <person name="Secka A."/>
            <person name="Antonio M."/>
            <person name="Oren A."/>
            <person name="Chaudhuri R.R."/>
            <person name="La Ragione R."/>
            <person name="Hildebrand F."/>
            <person name="Pallen M.J."/>
        </authorList>
    </citation>
    <scope>NUCLEOTIDE SEQUENCE</scope>
    <source>
        <strain evidence="11">USAMLcec2-132</strain>
    </source>
</reference>
<dbReference type="CDD" id="cd13143">
    <property type="entry name" value="MATE_MepA_like"/>
    <property type="match status" value="1"/>
</dbReference>
<gene>
    <name evidence="11" type="ORF">H9761_20035</name>
</gene>
<evidence type="ECO:0000313" key="12">
    <source>
        <dbReference type="Proteomes" id="UP000823891"/>
    </source>
</evidence>
<comment type="caution">
    <text evidence="11">The sequence shown here is derived from an EMBL/GenBank/DDBJ whole genome shotgun (WGS) entry which is preliminary data.</text>
</comment>
<evidence type="ECO:0000256" key="7">
    <source>
        <dbReference type="ARBA" id="ARBA00022989"/>
    </source>
</evidence>
<keyword evidence="5" id="KW-1003">Cell membrane</keyword>
<dbReference type="PANTHER" id="PTHR43823">
    <property type="entry name" value="SPORULATION PROTEIN YKVU"/>
    <property type="match status" value="1"/>
</dbReference>
<keyword evidence="6 10" id="KW-0812">Transmembrane</keyword>
<proteinExistence type="inferred from homology"/>
<evidence type="ECO:0000256" key="1">
    <source>
        <dbReference type="ARBA" id="ARBA00004651"/>
    </source>
</evidence>
<dbReference type="Proteomes" id="UP000823891">
    <property type="component" value="Unassembled WGS sequence"/>
</dbReference>
<dbReference type="InterPro" id="IPR051327">
    <property type="entry name" value="MATE_MepA_subfamily"/>
</dbReference>
<protein>
    <recommendedName>
        <fullName evidence="3">Multidrug export protein MepA</fullName>
    </recommendedName>
</protein>
<dbReference type="InterPro" id="IPR002528">
    <property type="entry name" value="MATE_fam"/>
</dbReference>
<dbReference type="PROSITE" id="PS51257">
    <property type="entry name" value="PROKAR_LIPOPROTEIN"/>
    <property type="match status" value="1"/>
</dbReference>
<evidence type="ECO:0000256" key="2">
    <source>
        <dbReference type="ARBA" id="ARBA00008417"/>
    </source>
</evidence>
<comment type="subcellular location">
    <subcellularLocation>
        <location evidence="1">Cell membrane</location>
        <topology evidence="1">Multi-pass membrane protein</topology>
    </subcellularLocation>
</comment>
<evidence type="ECO:0000256" key="3">
    <source>
        <dbReference type="ARBA" id="ARBA00022106"/>
    </source>
</evidence>
<dbReference type="GO" id="GO:0046677">
    <property type="term" value="P:response to antibiotic"/>
    <property type="evidence" value="ECO:0007669"/>
    <property type="project" value="UniProtKB-KW"/>
</dbReference>
<dbReference type="GO" id="GO:0042910">
    <property type="term" value="F:xenobiotic transmembrane transporter activity"/>
    <property type="evidence" value="ECO:0007669"/>
    <property type="project" value="InterPro"/>
</dbReference>
<keyword evidence="9" id="KW-0046">Antibiotic resistance</keyword>
<evidence type="ECO:0000256" key="4">
    <source>
        <dbReference type="ARBA" id="ARBA00022448"/>
    </source>
</evidence>
<evidence type="ECO:0000256" key="8">
    <source>
        <dbReference type="ARBA" id="ARBA00023136"/>
    </source>
</evidence>